<dbReference type="InterPro" id="IPR008984">
    <property type="entry name" value="SMAD_FHA_dom_sf"/>
</dbReference>
<name>A0ABN9F4V8_9NEOB</name>
<proteinExistence type="predicted"/>
<accession>A0ABN9F4V8</accession>
<dbReference type="SUPFAM" id="SSF49879">
    <property type="entry name" value="SMAD/FHA domain"/>
    <property type="match status" value="1"/>
</dbReference>
<dbReference type="InterPro" id="IPR017855">
    <property type="entry name" value="SMAD-like_dom_sf"/>
</dbReference>
<gene>
    <name evidence="2" type="ORF">SPARVUS_LOCUS11254785</name>
</gene>
<dbReference type="InterPro" id="IPR019471">
    <property type="entry name" value="Interferon_reg_factor-3"/>
</dbReference>
<sequence length="288" mass="32567">MDCSSSEMETSAEDFLVNIKRSPSPAKDSCQKPGSHDWWMYPHSAGMHGVEGYNVYPNEPVPPGFSQMIIHFYYGGKAVSQVTTTRVEGCRLSLHPPISTEKYYPLEGFENIQFPPAEYIMSERQRQITKKLFGHLERGGHPTQQPAGNLHQEAVPGPGVLERELHAVQRPAGQAGEGRGHQDLRHQSVHLRDFQHCYSNQMRLPDSKVTLCFGEEFPDATPLHMKLIIVQVEQLGLRQLLESSTKNYNMAGLHLVPDSQMDSIQRHLPDPCTTHQRAFYRDTPQITV</sequence>
<dbReference type="PANTHER" id="PTHR11949:SF7">
    <property type="entry name" value="INTERFERON REGULATORY FACTOR 8"/>
    <property type="match status" value="1"/>
</dbReference>
<comment type="caution">
    <text evidence="2">The sequence shown here is derived from an EMBL/GenBank/DDBJ whole genome shotgun (WGS) entry which is preliminary data.</text>
</comment>
<dbReference type="PANTHER" id="PTHR11949">
    <property type="entry name" value="INTERFERON REGULATORY FACTOR"/>
    <property type="match status" value="1"/>
</dbReference>
<dbReference type="SMART" id="SM01243">
    <property type="entry name" value="IRF-3"/>
    <property type="match status" value="1"/>
</dbReference>
<organism evidence="2 3">
    <name type="scientific">Staurois parvus</name>
    <dbReference type="NCBI Taxonomy" id="386267"/>
    <lineage>
        <taxon>Eukaryota</taxon>
        <taxon>Metazoa</taxon>
        <taxon>Chordata</taxon>
        <taxon>Craniata</taxon>
        <taxon>Vertebrata</taxon>
        <taxon>Euteleostomi</taxon>
        <taxon>Amphibia</taxon>
        <taxon>Batrachia</taxon>
        <taxon>Anura</taxon>
        <taxon>Neobatrachia</taxon>
        <taxon>Ranoidea</taxon>
        <taxon>Ranidae</taxon>
        <taxon>Staurois</taxon>
    </lineage>
</organism>
<dbReference type="Gene3D" id="2.60.200.10">
    <property type="match status" value="2"/>
</dbReference>
<dbReference type="Proteomes" id="UP001162483">
    <property type="component" value="Unassembled WGS sequence"/>
</dbReference>
<keyword evidence="3" id="KW-1185">Reference proteome</keyword>
<evidence type="ECO:0000313" key="3">
    <source>
        <dbReference type="Proteomes" id="UP001162483"/>
    </source>
</evidence>
<protein>
    <recommendedName>
        <fullName evidence="1">Interferon regulatory factor-3 domain-containing protein</fullName>
    </recommendedName>
</protein>
<feature type="domain" description="Interferon regulatory factor-3" evidence="1">
    <location>
        <begin position="65"/>
        <end position="245"/>
    </location>
</feature>
<reference evidence="2" key="1">
    <citation type="submission" date="2023-05" db="EMBL/GenBank/DDBJ databases">
        <authorList>
            <person name="Stuckert A."/>
        </authorList>
    </citation>
    <scope>NUCLEOTIDE SEQUENCE</scope>
</reference>
<dbReference type="Pfam" id="PF10401">
    <property type="entry name" value="IRF-3"/>
    <property type="match status" value="2"/>
</dbReference>
<evidence type="ECO:0000259" key="1">
    <source>
        <dbReference type="SMART" id="SM01243"/>
    </source>
</evidence>
<dbReference type="EMBL" id="CATNWA010016322">
    <property type="protein sequence ID" value="CAI9591728.1"/>
    <property type="molecule type" value="Genomic_DNA"/>
</dbReference>
<evidence type="ECO:0000313" key="2">
    <source>
        <dbReference type="EMBL" id="CAI9591728.1"/>
    </source>
</evidence>